<sequence>MGLRGSERQRRHPAVAIAYEAAAALAVDELALLLNLEDVYWAYDGRKGVDAAVGVIAVGATVLAGLPF</sequence>
<comment type="caution">
    <text evidence="1">The sequence shown here is derived from an EMBL/GenBank/DDBJ whole genome shotgun (WGS) entry which is preliminary data.</text>
</comment>
<dbReference type="EMBL" id="JAIVFL010000001">
    <property type="protein sequence ID" value="MCI4674087.1"/>
    <property type="molecule type" value="Genomic_DNA"/>
</dbReference>
<accession>A0ABS9YSG0</accession>
<protein>
    <recommendedName>
        <fullName evidence="3">Diacylglycerol kinase</fullName>
    </recommendedName>
</protein>
<reference evidence="1" key="1">
    <citation type="journal article" date="2022" name="ISME J.">
        <title>Identification of active gaseous-alkane degraders at natural gas seeps.</title>
        <authorList>
            <person name="Farhan Ul Haque M."/>
            <person name="Hernandez M."/>
            <person name="Crombie A.T."/>
            <person name="Murrell J.C."/>
        </authorList>
    </citation>
    <scope>NUCLEOTIDE SEQUENCE</scope>
    <source>
        <strain evidence="1">ANDR5</strain>
    </source>
</reference>
<organism evidence="1 2">
    <name type="scientific">Candidatus Mycolicibacterium alkanivorans</name>
    <dbReference type="NCBI Taxonomy" id="2954114"/>
    <lineage>
        <taxon>Bacteria</taxon>
        <taxon>Bacillati</taxon>
        <taxon>Actinomycetota</taxon>
        <taxon>Actinomycetes</taxon>
        <taxon>Mycobacteriales</taxon>
        <taxon>Mycobacteriaceae</taxon>
        <taxon>Mycolicibacterium</taxon>
    </lineage>
</organism>
<gene>
    <name evidence="1" type="ORF">K9U37_03665</name>
</gene>
<dbReference type="Proteomes" id="UP001139068">
    <property type="component" value="Unassembled WGS sequence"/>
</dbReference>
<dbReference type="RefSeq" id="WP_243070563.1">
    <property type="nucleotide sequence ID" value="NZ_JAIVFL010000001.1"/>
</dbReference>
<evidence type="ECO:0000313" key="2">
    <source>
        <dbReference type="Proteomes" id="UP001139068"/>
    </source>
</evidence>
<evidence type="ECO:0000313" key="1">
    <source>
        <dbReference type="EMBL" id="MCI4674087.1"/>
    </source>
</evidence>
<name>A0ABS9YSG0_9MYCO</name>
<keyword evidence="2" id="KW-1185">Reference proteome</keyword>
<proteinExistence type="predicted"/>
<evidence type="ECO:0008006" key="3">
    <source>
        <dbReference type="Google" id="ProtNLM"/>
    </source>
</evidence>